<dbReference type="Pfam" id="PF03171">
    <property type="entry name" value="2OG-FeII_Oxy"/>
    <property type="match status" value="1"/>
</dbReference>
<dbReference type="PANTHER" id="PTHR47990">
    <property type="entry name" value="2-OXOGLUTARATE (2OG) AND FE(II)-DEPENDENT OXYGENASE SUPERFAMILY PROTEIN-RELATED"/>
    <property type="match status" value="1"/>
</dbReference>
<evidence type="ECO:0000259" key="4">
    <source>
        <dbReference type="PROSITE" id="PS51471"/>
    </source>
</evidence>
<dbReference type="GO" id="GO:0051213">
    <property type="term" value="F:dioxygenase activity"/>
    <property type="evidence" value="ECO:0007669"/>
    <property type="project" value="UniProtKB-KW"/>
</dbReference>
<proteinExistence type="inferred from homology"/>
<dbReference type="GO" id="GO:0046872">
    <property type="term" value="F:metal ion binding"/>
    <property type="evidence" value="ECO:0007669"/>
    <property type="project" value="UniProtKB-KW"/>
</dbReference>
<dbReference type="Gene3D" id="2.60.120.330">
    <property type="entry name" value="B-lactam Antibiotic, Isopenicillin N Synthase, Chain"/>
    <property type="match status" value="1"/>
</dbReference>
<gene>
    <name evidence="5" type="ORF">COLO4_12834</name>
</gene>
<dbReference type="Proteomes" id="UP000187203">
    <property type="component" value="Unassembled WGS sequence"/>
</dbReference>
<dbReference type="STRING" id="93759.A0A1R3JZC2"/>
<dbReference type="OrthoDB" id="288590at2759"/>
<keyword evidence="3" id="KW-0560">Oxidoreductase</keyword>
<keyword evidence="1 3" id="KW-0479">Metal-binding</keyword>
<evidence type="ECO:0000256" key="2">
    <source>
        <dbReference type="ARBA" id="ARBA00023004"/>
    </source>
</evidence>
<comment type="caution">
    <text evidence="5">The sequence shown here is derived from an EMBL/GenBank/DDBJ whole genome shotgun (WGS) entry which is preliminary data.</text>
</comment>
<evidence type="ECO:0000256" key="3">
    <source>
        <dbReference type="RuleBase" id="RU003682"/>
    </source>
</evidence>
<dbReference type="InterPro" id="IPR027443">
    <property type="entry name" value="IPNS-like_sf"/>
</dbReference>
<dbReference type="InterPro" id="IPR044861">
    <property type="entry name" value="IPNS-like_FE2OG_OXY"/>
</dbReference>
<keyword evidence="6" id="KW-1185">Reference proteome</keyword>
<dbReference type="InterPro" id="IPR026992">
    <property type="entry name" value="DIOX_N"/>
</dbReference>
<evidence type="ECO:0000313" key="6">
    <source>
        <dbReference type="Proteomes" id="UP000187203"/>
    </source>
</evidence>
<dbReference type="SUPFAM" id="SSF51197">
    <property type="entry name" value="Clavaminate synthase-like"/>
    <property type="match status" value="1"/>
</dbReference>
<keyword evidence="5" id="KW-0223">Dioxygenase</keyword>
<evidence type="ECO:0000313" key="5">
    <source>
        <dbReference type="EMBL" id="OMP00171.1"/>
    </source>
</evidence>
<sequence length="315" mass="35650">MGSETLVTLPVIDFSKQDLKPGTPEWDLVKVQVRKVLQKYGCFEASFDRMVEVRKPLFVALEEFFGLPIETKNLCNSKKHFRGYNGSKAPFHENVLFESGDVAGNIHKLTNMMWPQGNSSFSKTLLSFTEVASGLDKIIRRMILESFGLDKYTDEHMDTTEYNLRLMKNEGRPQTDEPNHGAHYDLGWMTVLYQNEINGLEIQNKDGKWITVRPSSPNSFIIMVGEALSALLNGGLPSPFHRVMMTVNNKTRYSIGLFAAPKGGYEVNVPEELVDEENPLLFKPFDMEEFLGFYKSQLARGATAPERTLKAYCGV</sequence>
<keyword evidence="2 3" id="KW-0408">Iron</keyword>
<dbReference type="InterPro" id="IPR005123">
    <property type="entry name" value="Oxoglu/Fe-dep_dioxygenase_dom"/>
</dbReference>
<dbReference type="AlphaFoldDB" id="A0A1R3JZC2"/>
<dbReference type="EMBL" id="AWUE01014974">
    <property type="protein sequence ID" value="OMP00171.1"/>
    <property type="molecule type" value="Genomic_DNA"/>
</dbReference>
<protein>
    <submittedName>
        <fullName evidence="5">Oxoglutarate/iron-dependent dioxygenase</fullName>
    </submittedName>
</protein>
<dbReference type="PROSITE" id="PS51471">
    <property type="entry name" value="FE2OG_OXY"/>
    <property type="match status" value="1"/>
</dbReference>
<reference evidence="6" key="1">
    <citation type="submission" date="2013-09" db="EMBL/GenBank/DDBJ databases">
        <title>Corchorus olitorius genome sequencing.</title>
        <authorList>
            <person name="Alam M."/>
            <person name="Haque M.S."/>
            <person name="Islam M.S."/>
            <person name="Emdad E.M."/>
            <person name="Islam M.M."/>
            <person name="Ahmed B."/>
            <person name="Halim A."/>
            <person name="Hossen Q.M.M."/>
            <person name="Hossain M.Z."/>
            <person name="Ahmed R."/>
            <person name="Khan M.M."/>
            <person name="Islam R."/>
            <person name="Rashid M.M."/>
            <person name="Khan S.A."/>
            <person name="Rahman M.S."/>
            <person name="Alam M."/>
            <person name="Yahiya A.S."/>
            <person name="Khan M.S."/>
            <person name="Azam M.S."/>
            <person name="Haque T."/>
            <person name="Lashkar M.Z.H."/>
            <person name="Akhand A.I."/>
            <person name="Morshed G."/>
            <person name="Roy S."/>
            <person name="Uddin K.S."/>
            <person name="Rabeya T."/>
            <person name="Hossain A.S."/>
            <person name="Chowdhury A."/>
            <person name="Snigdha A.R."/>
            <person name="Mortoza M.S."/>
            <person name="Matin S.A."/>
            <person name="Hoque S.M.E."/>
            <person name="Islam M.K."/>
            <person name="Roy D.K."/>
            <person name="Haider R."/>
            <person name="Moosa M.M."/>
            <person name="Elias S.M."/>
            <person name="Hasan A.M."/>
            <person name="Jahan S."/>
            <person name="Shafiuddin M."/>
            <person name="Mahmood N."/>
            <person name="Shommy N.S."/>
        </authorList>
    </citation>
    <scope>NUCLEOTIDE SEQUENCE [LARGE SCALE GENOMIC DNA]</scope>
    <source>
        <strain evidence="6">cv. O-4</strain>
    </source>
</reference>
<dbReference type="Pfam" id="PF14226">
    <property type="entry name" value="DIOX_N"/>
    <property type="match status" value="1"/>
</dbReference>
<dbReference type="InterPro" id="IPR050231">
    <property type="entry name" value="Iron_ascorbate_oxido_reductase"/>
</dbReference>
<feature type="domain" description="Fe2OG dioxygenase" evidence="4">
    <location>
        <begin position="161"/>
        <end position="261"/>
    </location>
</feature>
<name>A0A1R3JZC2_9ROSI</name>
<accession>A0A1R3JZC2</accession>
<comment type="similarity">
    <text evidence="3">Belongs to the iron/ascorbate-dependent oxidoreductase family.</text>
</comment>
<organism evidence="5 6">
    <name type="scientific">Corchorus olitorius</name>
    <dbReference type="NCBI Taxonomy" id="93759"/>
    <lineage>
        <taxon>Eukaryota</taxon>
        <taxon>Viridiplantae</taxon>
        <taxon>Streptophyta</taxon>
        <taxon>Embryophyta</taxon>
        <taxon>Tracheophyta</taxon>
        <taxon>Spermatophyta</taxon>
        <taxon>Magnoliopsida</taxon>
        <taxon>eudicotyledons</taxon>
        <taxon>Gunneridae</taxon>
        <taxon>Pentapetalae</taxon>
        <taxon>rosids</taxon>
        <taxon>malvids</taxon>
        <taxon>Malvales</taxon>
        <taxon>Malvaceae</taxon>
        <taxon>Grewioideae</taxon>
        <taxon>Apeibeae</taxon>
        <taxon>Corchorus</taxon>
    </lineage>
</organism>
<evidence type="ECO:0000256" key="1">
    <source>
        <dbReference type="ARBA" id="ARBA00022723"/>
    </source>
</evidence>